<dbReference type="Gene3D" id="2.60.210.10">
    <property type="entry name" value="Apoptosis, Tumor Necrosis Factor Receptor Associated Protein 2, Chain A"/>
    <property type="match status" value="1"/>
</dbReference>
<organism evidence="4 5">
    <name type="scientific">Cardamine amara subsp. amara</name>
    <dbReference type="NCBI Taxonomy" id="228776"/>
    <lineage>
        <taxon>Eukaryota</taxon>
        <taxon>Viridiplantae</taxon>
        <taxon>Streptophyta</taxon>
        <taxon>Embryophyta</taxon>
        <taxon>Tracheophyta</taxon>
        <taxon>Spermatophyta</taxon>
        <taxon>Magnoliopsida</taxon>
        <taxon>eudicotyledons</taxon>
        <taxon>Gunneridae</taxon>
        <taxon>Pentapetalae</taxon>
        <taxon>rosids</taxon>
        <taxon>malvids</taxon>
        <taxon>Brassicales</taxon>
        <taxon>Brassicaceae</taxon>
        <taxon>Cardamineae</taxon>
        <taxon>Cardamine</taxon>
    </lineage>
</organism>
<protein>
    <submittedName>
        <fullName evidence="4">MATH domain and coiled-coil domain-containing protein</fullName>
    </submittedName>
</protein>
<dbReference type="EMBL" id="JBANAX010000936">
    <property type="protein sequence ID" value="KAL1187980.1"/>
    <property type="molecule type" value="Genomic_DNA"/>
</dbReference>
<keyword evidence="5" id="KW-1185">Reference proteome</keyword>
<dbReference type="Pfam" id="PF22486">
    <property type="entry name" value="MATH_2"/>
    <property type="match status" value="1"/>
</dbReference>
<evidence type="ECO:0000313" key="4">
    <source>
        <dbReference type="EMBL" id="KAL1187980.1"/>
    </source>
</evidence>
<sequence length="282" mass="32442">MMGTELQKTVTWVIDDFSEKKSPIESPVFSSGGCEWYVLVHPKKDYFDDYMPLYLCAANPKSLKPGWKRRASLRFNILNQSGKELHRTSEGYGLFHSEIPGWGFRKALPLTKLHDKELLENNTLIIEVYIKVVDVGVKPGNEMLDFRGFNVLSSQISLVSRIFEKHPNFAVDIKHKSKEVKTFYMKILLGLIKTVSKPPESFSETELTKAYSMLIYLMEVGFKLDWLKSKLDEVSLARKKKHDADAARVQELEKKVKNLELILSNLKVELDKEKAKSHTETE</sequence>
<evidence type="ECO:0000313" key="5">
    <source>
        <dbReference type="Proteomes" id="UP001558713"/>
    </source>
</evidence>
<reference evidence="4 5" key="1">
    <citation type="submission" date="2024-04" db="EMBL/GenBank/DDBJ databases">
        <title>Genome assembly C_amara_ONT_v2.</title>
        <authorList>
            <person name="Yant L."/>
            <person name="Moore C."/>
            <person name="Slenker M."/>
        </authorList>
    </citation>
    <scope>NUCLEOTIDE SEQUENCE [LARGE SCALE GENOMIC DNA]</scope>
    <source>
        <tissue evidence="4">Leaf</tissue>
    </source>
</reference>
<dbReference type="PROSITE" id="PS50144">
    <property type="entry name" value="MATH"/>
    <property type="match status" value="1"/>
</dbReference>
<dbReference type="CDD" id="cd00121">
    <property type="entry name" value="MATH"/>
    <property type="match status" value="1"/>
</dbReference>
<dbReference type="SMART" id="SM00061">
    <property type="entry name" value="MATH"/>
    <property type="match status" value="1"/>
</dbReference>
<evidence type="ECO:0000259" key="3">
    <source>
        <dbReference type="PROSITE" id="PS50144"/>
    </source>
</evidence>
<evidence type="ECO:0000256" key="2">
    <source>
        <dbReference type="SAM" id="Coils"/>
    </source>
</evidence>
<keyword evidence="1 2" id="KW-0175">Coiled coil</keyword>
<dbReference type="InterPro" id="IPR050804">
    <property type="entry name" value="MCC"/>
</dbReference>
<name>A0ABD0ZGM7_CARAN</name>
<dbReference type="PANTHER" id="PTHR46236">
    <property type="entry name" value="TRAF-LIKE SUPERFAMILY PROTEIN"/>
    <property type="match status" value="1"/>
</dbReference>
<feature type="domain" description="MATH" evidence="3">
    <location>
        <begin position="7"/>
        <end position="130"/>
    </location>
</feature>
<gene>
    <name evidence="4" type="ORF">V5N11_007523</name>
</gene>
<dbReference type="InterPro" id="IPR008974">
    <property type="entry name" value="TRAF-like"/>
</dbReference>
<dbReference type="InterPro" id="IPR002083">
    <property type="entry name" value="MATH/TRAF_dom"/>
</dbReference>
<feature type="coiled-coil region" evidence="2">
    <location>
        <begin position="242"/>
        <end position="276"/>
    </location>
</feature>
<comment type="caution">
    <text evidence="4">The sequence shown here is derived from an EMBL/GenBank/DDBJ whole genome shotgun (WGS) entry which is preliminary data.</text>
</comment>
<proteinExistence type="predicted"/>
<accession>A0ABD0ZGM7</accession>
<evidence type="ECO:0000256" key="1">
    <source>
        <dbReference type="ARBA" id="ARBA00023054"/>
    </source>
</evidence>
<dbReference type="SUPFAM" id="SSF49599">
    <property type="entry name" value="TRAF domain-like"/>
    <property type="match status" value="1"/>
</dbReference>
<dbReference type="AlphaFoldDB" id="A0ABD0ZGM7"/>
<dbReference type="Proteomes" id="UP001558713">
    <property type="component" value="Unassembled WGS sequence"/>
</dbReference>
<dbReference type="PANTHER" id="PTHR46236:SF12">
    <property type="entry name" value="MATH DOMAIN-CONTAINING PROTEIN"/>
    <property type="match status" value="1"/>
</dbReference>